<evidence type="ECO:0000313" key="3">
    <source>
        <dbReference type="Proteomes" id="UP001162640"/>
    </source>
</evidence>
<dbReference type="EMBL" id="BLQM01000119">
    <property type="protein sequence ID" value="GMH66044.1"/>
    <property type="molecule type" value="Genomic_DNA"/>
</dbReference>
<dbReference type="AlphaFoldDB" id="A0A9W7A5F1"/>
<proteinExistence type="predicted"/>
<sequence length="133" mass="15586">MELAIKDLTLANQAAPKDKSIAMKLKDLKFQMKKQKQLDKKQFKGTFNRGEIYQEDEDLKVREAQERQRLEAAKAKLEGVGEEDTLERRIFESEALHKAYLKQGKIKEADELREKIDKALEAKKRMEKRGEKH</sequence>
<evidence type="ECO:0000256" key="1">
    <source>
        <dbReference type="SAM" id="Coils"/>
    </source>
</evidence>
<reference evidence="3" key="1">
    <citation type="journal article" date="2023" name="Commun. Biol.">
        <title>Genome analysis of Parmales, the sister group of diatoms, reveals the evolutionary specialization of diatoms from phago-mixotrophs to photoautotrophs.</title>
        <authorList>
            <person name="Ban H."/>
            <person name="Sato S."/>
            <person name="Yoshikawa S."/>
            <person name="Yamada K."/>
            <person name="Nakamura Y."/>
            <person name="Ichinomiya M."/>
            <person name="Sato N."/>
            <person name="Blanc-Mathieu R."/>
            <person name="Endo H."/>
            <person name="Kuwata A."/>
            <person name="Ogata H."/>
        </authorList>
    </citation>
    <scope>NUCLEOTIDE SEQUENCE [LARGE SCALE GENOMIC DNA]</scope>
</reference>
<organism evidence="2 3">
    <name type="scientific">Triparma laevis f. inornata</name>
    <dbReference type="NCBI Taxonomy" id="1714386"/>
    <lineage>
        <taxon>Eukaryota</taxon>
        <taxon>Sar</taxon>
        <taxon>Stramenopiles</taxon>
        <taxon>Ochrophyta</taxon>
        <taxon>Bolidophyceae</taxon>
        <taxon>Parmales</taxon>
        <taxon>Triparmaceae</taxon>
        <taxon>Triparma</taxon>
    </lineage>
</organism>
<feature type="coiled-coil region" evidence="1">
    <location>
        <begin position="63"/>
        <end position="129"/>
    </location>
</feature>
<accession>A0A9W7A5F1</accession>
<protein>
    <submittedName>
        <fullName evidence="2">Uncharacterized protein</fullName>
    </submittedName>
</protein>
<keyword evidence="1" id="KW-0175">Coiled coil</keyword>
<comment type="caution">
    <text evidence="2">The sequence shown here is derived from an EMBL/GenBank/DDBJ whole genome shotgun (WGS) entry which is preliminary data.</text>
</comment>
<dbReference type="Proteomes" id="UP001162640">
    <property type="component" value="Unassembled WGS sequence"/>
</dbReference>
<evidence type="ECO:0000313" key="2">
    <source>
        <dbReference type="EMBL" id="GMH66044.1"/>
    </source>
</evidence>
<gene>
    <name evidence="2" type="ORF">TL16_g04344</name>
</gene>
<name>A0A9W7A5F1_9STRA</name>